<proteinExistence type="predicted"/>
<reference evidence="1 2" key="1">
    <citation type="journal article" date="2016" name="Environ. Microbiol.">
        <title>Genomic resolution of a cold subsurface aquifer community provides metabolic insights for novel microbes adapted to high CO concentrations.</title>
        <authorList>
            <person name="Probst A.J."/>
            <person name="Castelle C.J."/>
            <person name="Singh A."/>
            <person name="Brown C.T."/>
            <person name="Anantharaman K."/>
            <person name="Sharon I."/>
            <person name="Hug L.A."/>
            <person name="Burstein D."/>
            <person name="Emerson J.B."/>
            <person name="Thomas B.C."/>
            <person name="Banfield J.F."/>
        </authorList>
    </citation>
    <scope>NUCLEOTIDE SEQUENCE [LARGE SCALE GENOMIC DNA]</scope>
    <source>
        <strain evidence="1">CG2_30_43_9</strain>
    </source>
</reference>
<organism evidence="1 2">
    <name type="scientific">Candidatus Nomurabacteria bacterium CG2_30_43_9</name>
    <dbReference type="NCBI Taxonomy" id="1805283"/>
    <lineage>
        <taxon>Bacteria</taxon>
        <taxon>Candidatus Nomuraibacteriota</taxon>
    </lineage>
</organism>
<gene>
    <name evidence="1" type="ORF">AUK15_00045</name>
</gene>
<comment type="caution">
    <text evidence="1">The sequence shown here is derived from an EMBL/GenBank/DDBJ whole genome shotgun (WGS) entry which is preliminary data.</text>
</comment>
<dbReference type="AlphaFoldDB" id="A0A1J5G2A4"/>
<evidence type="ECO:0000313" key="1">
    <source>
        <dbReference type="EMBL" id="OIP66705.1"/>
    </source>
</evidence>
<name>A0A1J5G2A4_9BACT</name>
<dbReference type="EMBL" id="MNYX01000001">
    <property type="protein sequence ID" value="OIP66705.1"/>
    <property type="molecule type" value="Genomic_DNA"/>
</dbReference>
<evidence type="ECO:0000313" key="2">
    <source>
        <dbReference type="Proteomes" id="UP000182059"/>
    </source>
</evidence>
<accession>A0A1J5G2A4</accession>
<protein>
    <submittedName>
        <fullName evidence="1">Uncharacterized protein</fullName>
    </submittedName>
</protein>
<dbReference type="Proteomes" id="UP000182059">
    <property type="component" value="Unassembled WGS sequence"/>
</dbReference>
<sequence length="281" mass="30888">MNSNIKKIFSVALALAVGSGIVLFAWEGGTIVKTEVSTETTAKNDEWKNTLHVIPEASTSKLLGSQKTFSGDTNNAIAEDDITTTDLFARKLLVNYALTQRSMATTTWSDADADALAQSLIKNIDMPQIKQYATKDLNISNDNSDTAFALYGEKLNQILQSLSSKKGGGVVTIFTDALYSNEQKKLDDLTPIIAKYSNVKKSLLAIKTPSGIAPIHLRLLQFYTNIEAHIISMQKLFTDPVQGLYGFTQFKKEYSSDLLVAIGKDYQNYSHPSNNESITNI</sequence>